<keyword evidence="3" id="KW-1185">Reference proteome</keyword>
<protein>
    <submittedName>
        <fullName evidence="2">Transcriptional regulator</fullName>
    </submittedName>
</protein>
<dbReference type="SUPFAM" id="SSF47413">
    <property type="entry name" value="lambda repressor-like DNA-binding domains"/>
    <property type="match status" value="1"/>
</dbReference>
<evidence type="ECO:0000259" key="1">
    <source>
        <dbReference type="PROSITE" id="PS50943"/>
    </source>
</evidence>
<dbReference type="Pfam" id="PF01381">
    <property type="entry name" value="HTH_3"/>
    <property type="match status" value="1"/>
</dbReference>
<evidence type="ECO:0000313" key="2">
    <source>
        <dbReference type="EMBL" id="OFI46721.1"/>
    </source>
</evidence>
<dbReference type="RefSeq" id="WP_070787854.1">
    <property type="nucleotide sequence ID" value="NZ_MKIQ01000027.1"/>
</dbReference>
<name>A0A9Q5JG58_9LACT</name>
<sequence>MDILLERIKELCKKRGITISALEDKLGIPSNTIYQWKKRVPKTERLQLVADYFGVSTDYLLGRDENTAPTEEDLERMTDNAMSFGGKPLSDNDRKVVKDFLKAYFANK</sequence>
<gene>
    <name evidence="2" type="ORF">BG262_02680</name>
</gene>
<reference evidence="3" key="1">
    <citation type="submission" date="2016-09" db="EMBL/GenBank/DDBJ databases">
        <title>Draft genome sequence of a novel species of the family Streptococcaceae isolated from flowers.</title>
        <authorList>
            <person name="Chuah L.-O."/>
            <person name="Yap K.-P."/>
            <person name="Thong K.L."/>
            <person name="Liong M.T."/>
            <person name="Ahmad R."/>
            <person name="Rusul G."/>
        </authorList>
    </citation>
    <scope>NUCLEOTIDE SEQUENCE [LARGE SCALE GENOMIC DNA]</scope>
    <source>
        <strain evidence="3">HibF3</strain>
    </source>
</reference>
<dbReference type="InterPro" id="IPR001387">
    <property type="entry name" value="Cro/C1-type_HTH"/>
</dbReference>
<dbReference type="Gene3D" id="1.10.260.40">
    <property type="entry name" value="lambda repressor-like DNA-binding domains"/>
    <property type="match status" value="1"/>
</dbReference>
<feature type="domain" description="HTH cro/C1-type" evidence="1">
    <location>
        <begin position="8"/>
        <end position="60"/>
    </location>
</feature>
<comment type="caution">
    <text evidence="2">The sequence shown here is derived from an EMBL/GenBank/DDBJ whole genome shotgun (WGS) entry which is preliminary data.</text>
</comment>
<accession>A0A9Q5JG58</accession>
<dbReference type="PROSITE" id="PS50943">
    <property type="entry name" value="HTH_CROC1"/>
    <property type="match status" value="1"/>
</dbReference>
<evidence type="ECO:0000313" key="3">
    <source>
        <dbReference type="Proteomes" id="UP000177273"/>
    </source>
</evidence>
<dbReference type="OrthoDB" id="9805856at2"/>
<dbReference type="InterPro" id="IPR010982">
    <property type="entry name" value="Lambda_DNA-bd_dom_sf"/>
</dbReference>
<dbReference type="GO" id="GO:0003677">
    <property type="term" value="F:DNA binding"/>
    <property type="evidence" value="ECO:0007669"/>
    <property type="project" value="InterPro"/>
</dbReference>
<organism evidence="2 3">
    <name type="scientific">Floricoccus penangensis</name>
    <dbReference type="NCBI Taxonomy" id="1859475"/>
    <lineage>
        <taxon>Bacteria</taxon>
        <taxon>Bacillati</taxon>
        <taxon>Bacillota</taxon>
        <taxon>Bacilli</taxon>
        <taxon>Lactobacillales</taxon>
        <taxon>Streptococcaceae</taxon>
        <taxon>Floricoccus</taxon>
    </lineage>
</organism>
<dbReference type="AlphaFoldDB" id="A0A9Q5JG58"/>
<dbReference type="SMART" id="SM00530">
    <property type="entry name" value="HTH_XRE"/>
    <property type="match status" value="1"/>
</dbReference>
<proteinExistence type="predicted"/>
<dbReference type="EMBL" id="MKIQ01000027">
    <property type="protein sequence ID" value="OFI46721.1"/>
    <property type="molecule type" value="Genomic_DNA"/>
</dbReference>
<dbReference type="CDD" id="cd00093">
    <property type="entry name" value="HTH_XRE"/>
    <property type="match status" value="1"/>
</dbReference>
<dbReference type="Proteomes" id="UP000177273">
    <property type="component" value="Unassembled WGS sequence"/>
</dbReference>